<evidence type="ECO:0000313" key="4">
    <source>
        <dbReference type="Proteomes" id="UP000801492"/>
    </source>
</evidence>
<keyword evidence="4" id="KW-1185">Reference proteome</keyword>
<dbReference type="PROSITE" id="PS51433">
    <property type="entry name" value="PNT"/>
    <property type="match status" value="1"/>
</dbReference>
<gene>
    <name evidence="3" type="ORF">ILUMI_11870</name>
</gene>
<organism evidence="3 4">
    <name type="scientific">Ignelater luminosus</name>
    <name type="common">Cucubano</name>
    <name type="synonym">Pyrophorus luminosus</name>
    <dbReference type="NCBI Taxonomy" id="2038154"/>
    <lineage>
        <taxon>Eukaryota</taxon>
        <taxon>Metazoa</taxon>
        <taxon>Ecdysozoa</taxon>
        <taxon>Arthropoda</taxon>
        <taxon>Hexapoda</taxon>
        <taxon>Insecta</taxon>
        <taxon>Pterygota</taxon>
        <taxon>Neoptera</taxon>
        <taxon>Endopterygota</taxon>
        <taxon>Coleoptera</taxon>
        <taxon>Polyphaga</taxon>
        <taxon>Elateriformia</taxon>
        <taxon>Elateroidea</taxon>
        <taxon>Elateridae</taxon>
        <taxon>Agrypninae</taxon>
        <taxon>Pyrophorini</taxon>
        <taxon>Ignelater</taxon>
    </lineage>
</organism>
<dbReference type="EMBL" id="VTPC01007146">
    <property type="protein sequence ID" value="KAF2894308.1"/>
    <property type="molecule type" value="Genomic_DNA"/>
</dbReference>
<feature type="compositionally biased region" description="Basic and acidic residues" evidence="1">
    <location>
        <begin position="288"/>
        <end position="300"/>
    </location>
</feature>
<sequence>MITPNSESTASSLSSPEDATQKVFRDEQCEDDNNDKIKEDALLSRLKSSELLKHLLSGSGRKVQREDEARKRITKSRRGGESPRGSRVKSTTSVSQRKPSFLRGNIRTQTTVTQVAVTYKTKIEVNNATYSSDVSAVANVNSRVITETPSDNNDIMDEKCDKKQDEFSVSEFSQTSCHLPHSEVQEAYNNNRTTVQNEEEVPVFPRELLENETMDYILAEAQRSLTIQSPSSSHFSHESDSSEILPGPSTSFSQSGFQSPSPKTSSSYSPPTCSSYPTGSISGQTKSSDLKSNSDNESSKENSCSNASEEDSNSDSDVDNAMVMVPSDPMEWTASHIKSWLGWATKKFSLNPEPNQSKFPDSGSELCDLSRAEFETRAGNSRAGALLAKHIAHLRHSVTGRASSPLNIDAKISDDEDKGSMRYLSRQDSSVTEIEETEWAFQRRQLSAVVSSPADSSPVISLPRLSINLESSKAILYTVIYLGYDLIRSDQR</sequence>
<dbReference type="FunFam" id="1.10.150.50:FF:000113">
    <property type="entry name" value="DNA-binding protein D-ETS-6"/>
    <property type="match status" value="1"/>
</dbReference>
<dbReference type="GO" id="GO:0043565">
    <property type="term" value="F:sequence-specific DNA binding"/>
    <property type="evidence" value="ECO:0007669"/>
    <property type="project" value="InterPro"/>
</dbReference>
<dbReference type="OrthoDB" id="10067219at2759"/>
<feature type="domain" description="PNT" evidence="2">
    <location>
        <begin position="311"/>
        <end position="398"/>
    </location>
</feature>
<feature type="compositionally biased region" description="Low complexity" evidence="1">
    <location>
        <begin position="1"/>
        <end position="15"/>
    </location>
</feature>
<dbReference type="Pfam" id="PF02198">
    <property type="entry name" value="SAM_PNT"/>
    <property type="match status" value="1"/>
</dbReference>
<feature type="region of interest" description="Disordered" evidence="1">
    <location>
        <begin position="57"/>
        <end position="100"/>
    </location>
</feature>
<evidence type="ECO:0000259" key="2">
    <source>
        <dbReference type="PROSITE" id="PS51433"/>
    </source>
</evidence>
<dbReference type="InterPro" id="IPR013761">
    <property type="entry name" value="SAM/pointed_sf"/>
</dbReference>
<dbReference type="InterPro" id="IPR003118">
    <property type="entry name" value="Pointed_dom"/>
</dbReference>
<dbReference type="SUPFAM" id="SSF47769">
    <property type="entry name" value="SAM/Pointed domain"/>
    <property type="match status" value="1"/>
</dbReference>
<feature type="compositionally biased region" description="Acidic residues" evidence="1">
    <location>
        <begin position="308"/>
        <end position="318"/>
    </location>
</feature>
<feature type="compositionally biased region" description="Low complexity" evidence="1">
    <location>
        <begin position="242"/>
        <end position="287"/>
    </location>
</feature>
<reference evidence="3" key="1">
    <citation type="submission" date="2019-08" db="EMBL/GenBank/DDBJ databases">
        <title>The genome of the North American firefly Photinus pyralis.</title>
        <authorList>
            <consortium name="Photinus pyralis genome working group"/>
            <person name="Fallon T.R."/>
            <person name="Sander Lower S.E."/>
            <person name="Weng J.-K."/>
        </authorList>
    </citation>
    <scope>NUCLEOTIDE SEQUENCE</scope>
    <source>
        <strain evidence="3">TRF0915ILg1</strain>
        <tissue evidence="3">Whole body</tissue>
    </source>
</reference>
<dbReference type="Gene3D" id="1.10.150.50">
    <property type="entry name" value="Transcription Factor, Ets-1"/>
    <property type="match status" value="1"/>
</dbReference>
<dbReference type="SMART" id="SM00251">
    <property type="entry name" value="SAM_PNT"/>
    <property type="match status" value="1"/>
</dbReference>
<feature type="region of interest" description="Disordered" evidence="1">
    <location>
        <begin position="1"/>
        <end position="36"/>
    </location>
</feature>
<dbReference type="Proteomes" id="UP000801492">
    <property type="component" value="Unassembled WGS sequence"/>
</dbReference>
<evidence type="ECO:0000256" key="1">
    <source>
        <dbReference type="SAM" id="MobiDB-lite"/>
    </source>
</evidence>
<evidence type="ECO:0000313" key="3">
    <source>
        <dbReference type="EMBL" id="KAF2894308.1"/>
    </source>
</evidence>
<dbReference type="CDD" id="cd08203">
    <property type="entry name" value="SAM_PNT"/>
    <property type="match status" value="1"/>
</dbReference>
<dbReference type="AlphaFoldDB" id="A0A8K0CV75"/>
<feature type="compositionally biased region" description="Polar residues" evidence="1">
    <location>
        <begin position="88"/>
        <end position="98"/>
    </location>
</feature>
<comment type="caution">
    <text evidence="3">The sequence shown here is derived from an EMBL/GenBank/DDBJ whole genome shotgun (WGS) entry which is preliminary data.</text>
</comment>
<proteinExistence type="predicted"/>
<accession>A0A8K0CV75</accession>
<protein>
    <recommendedName>
        <fullName evidence="2">PNT domain-containing protein</fullName>
    </recommendedName>
</protein>
<name>A0A8K0CV75_IGNLU</name>
<feature type="region of interest" description="Disordered" evidence="1">
    <location>
        <begin position="228"/>
        <end position="321"/>
    </location>
</feature>